<accession>A0A8D7ZYQ5</accession>
<organism evidence="2">
    <name type="scientific">Culex pipiens</name>
    <name type="common">House mosquito</name>
    <dbReference type="NCBI Taxonomy" id="7175"/>
    <lineage>
        <taxon>Eukaryota</taxon>
        <taxon>Metazoa</taxon>
        <taxon>Ecdysozoa</taxon>
        <taxon>Arthropoda</taxon>
        <taxon>Hexapoda</taxon>
        <taxon>Insecta</taxon>
        <taxon>Pterygota</taxon>
        <taxon>Neoptera</taxon>
        <taxon>Endopterygota</taxon>
        <taxon>Diptera</taxon>
        <taxon>Nematocera</taxon>
        <taxon>Culicoidea</taxon>
        <taxon>Culicidae</taxon>
        <taxon>Culicinae</taxon>
        <taxon>Culicini</taxon>
        <taxon>Culex</taxon>
        <taxon>Culex</taxon>
    </lineage>
</organism>
<keyword evidence="1" id="KW-0732">Signal</keyword>
<evidence type="ECO:0000256" key="1">
    <source>
        <dbReference type="SAM" id="SignalP"/>
    </source>
</evidence>
<dbReference type="EMBL" id="HBUE01004428">
    <property type="protein sequence ID" value="CAG6445222.1"/>
    <property type="molecule type" value="Transcribed_RNA"/>
</dbReference>
<feature type="signal peptide" evidence="1">
    <location>
        <begin position="1"/>
        <end position="19"/>
    </location>
</feature>
<feature type="chain" id="PRO_5034919697" evidence="1">
    <location>
        <begin position="20"/>
        <end position="141"/>
    </location>
</feature>
<protein>
    <submittedName>
        <fullName evidence="2">(northern house mosquito) hypothetical protein</fullName>
    </submittedName>
</protein>
<sequence length="141" mass="15417">MFPLSTAIALFVLLKKCSIVDDCVSICVSTRLKFPSISSRSTSSISPNQLFKIPLLLLVFPSSQKLCNKLWKSPNSFVNSTMFPMLSQLSGNFFCISRQASINLLTLLFATIISSINSCSSYSACSVHVLICILTGFNCSK</sequence>
<name>A0A8D7ZYQ5_CULPI</name>
<reference evidence="2" key="1">
    <citation type="submission" date="2021-05" db="EMBL/GenBank/DDBJ databases">
        <authorList>
            <person name="Alioto T."/>
            <person name="Alioto T."/>
            <person name="Gomez Garrido J."/>
        </authorList>
    </citation>
    <scope>NUCLEOTIDE SEQUENCE</scope>
</reference>
<proteinExistence type="predicted"/>
<dbReference type="AlphaFoldDB" id="A0A8D7ZYQ5"/>
<evidence type="ECO:0000313" key="2">
    <source>
        <dbReference type="EMBL" id="CAG6445222.1"/>
    </source>
</evidence>